<dbReference type="EMBL" id="CP034412">
    <property type="protein sequence ID" value="QCY48001.1"/>
    <property type="molecule type" value="Genomic_DNA"/>
</dbReference>
<proteinExistence type="predicted"/>
<organism evidence="1 2">
    <name type="scientific">Glutamicibacter creatinolyticus</name>
    <dbReference type="NCBI Taxonomy" id="162496"/>
    <lineage>
        <taxon>Bacteria</taxon>
        <taxon>Bacillati</taxon>
        <taxon>Actinomycetota</taxon>
        <taxon>Actinomycetes</taxon>
        <taxon>Micrococcales</taxon>
        <taxon>Micrococcaceae</taxon>
        <taxon>Glutamicibacter</taxon>
    </lineage>
</organism>
<evidence type="ECO:0000313" key="1">
    <source>
        <dbReference type="EMBL" id="QCY48001.1"/>
    </source>
</evidence>
<evidence type="ECO:0000313" key="2">
    <source>
        <dbReference type="Proteomes" id="UP000307000"/>
    </source>
</evidence>
<name>A0A5B7WV85_9MICC</name>
<dbReference type="Proteomes" id="UP000307000">
    <property type="component" value="Chromosome"/>
</dbReference>
<dbReference type="AlphaFoldDB" id="A0A5B7WV85"/>
<dbReference type="KEGG" id="gcr:GcLGCM259_2293"/>
<protein>
    <submittedName>
        <fullName evidence="1">Uncharacterized protein</fullName>
    </submittedName>
</protein>
<reference evidence="1 2" key="1">
    <citation type="submission" date="2018-12" db="EMBL/GenBank/DDBJ databases">
        <title>Complete Genome Sequence of Glutamicibacter creatinolyticus strain LGCM259,isolated from an abscess of a 12-year-old mare in Italy.</title>
        <authorList>
            <person name="Santos R.G."/>
            <person name="Silva A.L."/>
            <person name="Seyffert N."/>
            <person name="Castro T.L.P."/>
            <person name="Attili A.R."/>
            <person name="Rifici C."/>
            <person name="Mazzullo G."/>
            <person name="Brenig B."/>
            <person name="Venanzi F."/>
            <person name="Azevedo V."/>
        </authorList>
    </citation>
    <scope>NUCLEOTIDE SEQUENCE [LARGE SCALE GENOMIC DNA]</scope>
    <source>
        <strain evidence="1 2">LGCM 259</strain>
    </source>
</reference>
<keyword evidence="2" id="KW-1185">Reference proteome</keyword>
<gene>
    <name evidence="1" type="ORF">GcLGCM259_2293</name>
</gene>
<accession>A0A5B7WV85</accession>
<sequence length="336" mass="36981">MNAPNPVTRVALRWALVVLALVLLFAAAIIVCNRTICSPAAQVKHLHQLLEEGKGAEALGLLGAKVPQGDAVALDGEVLSRTQSGITEFEADTAQQDQDVPGRVTVTAHYKAHGVPSESTYALHHDGKSWMFFDTWKFEEVTLPTVQIKANTVNEIEVNDQKIPLQKGRTELPVFFPAVLDAGFETKNFKADTRGKLITSPVQKPVEIALRTEPTSHFTQNISKQLKKYLDGCATQKVLMPTNCPFAYHTTARVDAKTIKWQITDYPKPKVSYYDGAWVLGPLTVKTELQLTEQDLRTGELKPKVVKDAFGFNANLDTSTTDVNVRPVAAVEQPAH</sequence>